<keyword evidence="1" id="KW-0472">Membrane</keyword>
<comment type="caution">
    <text evidence="2">The sequence shown here is derived from an EMBL/GenBank/DDBJ whole genome shotgun (WGS) entry which is preliminary data.</text>
</comment>
<reference evidence="2 3" key="1">
    <citation type="submission" date="2024-05" db="EMBL/GenBank/DDBJ databases">
        <authorList>
            <person name="De Oliveira J.P."/>
            <person name="Noriler S.A."/>
            <person name="De Oliveira A.G."/>
            <person name="Sipoli D.S."/>
        </authorList>
    </citation>
    <scope>NUCLEOTIDE SEQUENCE [LARGE SCALE GENOMIC DNA]</scope>
    <source>
        <strain evidence="2 3">LABIM189</strain>
    </source>
</reference>
<feature type="transmembrane region" description="Helical" evidence="1">
    <location>
        <begin position="129"/>
        <end position="146"/>
    </location>
</feature>
<feature type="transmembrane region" description="Helical" evidence="1">
    <location>
        <begin position="158"/>
        <end position="176"/>
    </location>
</feature>
<name>A0ABV0FBI7_9NEIS</name>
<evidence type="ECO:0008006" key="4">
    <source>
        <dbReference type="Google" id="ProtNLM"/>
    </source>
</evidence>
<protein>
    <recommendedName>
        <fullName evidence="4">Oligosaccharide repeat unit polymerase</fullName>
    </recommendedName>
</protein>
<dbReference type="EMBL" id="JBDOJC010000001">
    <property type="protein sequence ID" value="MEO2216590.1"/>
    <property type="molecule type" value="Genomic_DNA"/>
</dbReference>
<feature type="transmembrane region" description="Helical" evidence="1">
    <location>
        <begin position="36"/>
        <end position="57"/>
    </location>
</feature>
<dbReference type="RefSeq" id="WP_347370046.1">
    <property type="nucleotide sequence ID" value="NZ_JBDOJC010000001.1"/>
</dbReference>
<evidence type="ECO:0000313" key="3">
    <source>
        <dbReference type="Proteomes" id="UP001455709"/>
    </source>
</evidence>
<feature type="transmembrane region" description="Helical" evidence="1">
    <location>
        <begin position="196"/>
        <end position="218"/>
    </location>
</feature>
<feature type="transmembrane region" description="Helical" evidence="1">
    <location>
        <begin position="355"/>
        <end position="373"/>
    </location>
</feature>
<feature type="transmembrane region" description="Helical" evidence="1">
    <location>
        <begin position="87"/>
        <end position="109"/>
    </location>
</feature>
<accession>A0ABV0FBI7</accession>
<feature type="transmembrane region" description="Helical" evidence="1">
    <location>
        <begin position="379"/>
        <end position="397"/>
    </location>
</feature>
<keyword evidence="1" id="KW-0812">Transmembrane</keyword>
<evidence type="ECO:0000313" key="2">
    <source>
        <dbReference type="EMBL" id="MEO2216590.1"/>
    </source>
</evidence>
<keyword evidence="1" id="KW-1133">Transmembrane helix</keyword>
<gene>
    <name evidence="2" type="ORF">ABGV49_05910</name>
</gene>
<feature type="transmembrane region" description="Helical" evidence="1">
    <location>
        <begin position="319"/>
        <end position="343"/>
    </location>
</feature>
<sequence>MFKYMIMFVLLTPLIGISLVEDGAYAASVGKIGMPNGATTAFGAYVLGVVVVTLIAMGPRRDLSMVATVPRISAIADDECFQFSLRLLLLITIYIMAMLFMFGGIHVWLGTLEKGMFRTNLGPFGAIPYAMTKFIIPALFAYSTMLQMRIKHGGRCKWLWRLNALLIIIAGSTWGFKTTGMFMLLPGLLILNWKMSLNKAALLAAAFFASLVVFFFVFDAELMDGVNVFQFLVERLTVLQGDVSWYVWGQYIDGIEFPNYFPSLLAGFGDSIIGTFVDKGNFFEWMGFHYDWMLTYIAVGSEEAIIHGHSVTGTPFSEGIIAGGWMGIAIFAIIAGLLIGRMYRILSNAIENGRANMAALLSTYFCFHIFAWLNGGAITQLFHISVLANLLLSYALIKLMRHQPRLCIPDRA</sequence>
<evidence type="ECO:0000256" key="1">
    <source>
        <dbReference type="SAM" id="Phobius"/>
    </source>
</evidence>
<dbReference type="Proteomes" id="UP001455709">
    <property type="component" value="Unassembled WGS sequence"/>
</dbReference>
<proteinExistence type="predicted"/>
<keyword evidence="3" id="KW-1185">Reference proteome</keyword>
<organism evidence="2 3">
    <name type="scientific">Chromobacterium vaccinii</name>
    <dbReference type="NCBI Taxonomy" id="1108595"/>
    <lineage>
        <taxon>Bacteria</taxon>
        <taxon>Pseudomonadati</taxon>
        <taxon>Pseudomonadota</taxon>
        <taxon>Betaproteobacteria</taxon>
        <taxon>Neisseriales</taxon>
        <taxon>Chromobacteriaceae</taxon>
        <taxon>Chromobacterium</taxon>
    </lineage>
</organism>